<dbReference type="OrthoDB" id="956377at2"/>
<dbReference type="RefSeq" id="WP_078347156.1">
    <property type="nucleotide sequence ID" value="NZ_MBTF01000004.1"/>
</dbReference>
<comment type="caution">
    <text evidence="1">The sequence shown here is derived from an EMBL/GenBank/DDBJ whole genome shotgun (WGS) entry which is preliminary data.</text>
</comment>
<reference evidence="1 2" key="1">
    <citation type="submission" date="2016-07" db="EMBL/GenBank/DDBJ databases">
        <title>Genomic analysis of zinc-resistant bacterium Mucilaginibacter pedocola TBZ30.</title>
        <authorList>
            <person name="Huang J."/>
            <person name="Tang J."/>
        </authorList>
    </citation>
    <scope>NUCLEOTIDE SEQUENCE [LARGE SCALE GENOMIC DNA]</scope>
    <source>
        <strain evidence="1 2">TBZ30</strain>
    </source>
</reference>
<dbReference type="InterPro" id="IPR027417">
    <property type="entry name" value="P-loop_NTPase"/>
</dbReference>
<proteinExistence type="predicted"/>
<protein>
    <submittedName>
        <fullName evidence="1">Uncharacterized protein</fullName>
    </submittedName>
</protein>
<gene>
    <name evidence="1" type="ORF">BC343_22990</name>
</gene>
<accession>A0A1S9PIR1</accession>
<dbReference type="EMBL" id="MBTF01000004">
    <property type="protein sequence ID" value="OOQ60836.1"/>
    <property type="molecule type" value="Genomic_DNA"/>
</dbReference>
<dbReference type="AlphaFoldDB" id="A0A1S9PIR1"/>
<name>A0A1S9PIR1_9SPHI</name>
<evidence type="ECO:0000313" key="2">
    <source>
        <dbReference type="Proteomes" id="UP000189739"/>
    </source>
</evidence>
<keyword evidence="2" id="KW-1185">Reference proteome</keyword>
<organism evidence="1 2">
    <name type="scientific">Mucilaginibacter pedocola</name>
    <dbReference type="NCBI Taxonomy" id="1792845"/>
    <lineage>
        <taxon>Bacteria</taxon>
        <taxon>Pseudomonadati</taxon>
        <taxon>Bacteroidota</taxon>
        <taxon>Sphingobacteriia</taxon>
        <taxon>Sphingobacteriales</taxon>
        <taxon>Sphingobacteriaceae</taxon>
        <taxon>Mucilaginibacter</taxon>
    </lineage>
</organism>
<dbReference type="Gene3D" id="3.40.50.300">
    <property type="entry name" value="P-loop containing nucleotide triphosphate hydrolases"/>
    <property type="match status" value="1"/>
</dbReference>
<dbReference type="Proteomes" id="UP000189739">
    <property type="component" value="Unassembled WGS sequence"/>
</dbReference>
<evidence type="ECO:0000313" key="1">
    <source>
        <dbReference type="EMBL" id="OOQ60836.1"/>
    </source>
</evidence>
<sequence length="851" mass="97221">MTTFLNYYLEILKQNVLEKSGFKSIAPGDCRVISYKIFDNTKHSVSETTLKRVYGFAYSKFRPSLFTIDAMAKYCGYDGWDDFCAKQEALRANTPQPNVNWDTLKHNAAKITNFTLQALKNKSGIPYTQTIKRQFIDQHLAEFLQGDYTATVLAAPAGYGKTIALCHWVEEQLALTSAGVNNDVVLFFSSSALMNVFLSGRDLNDWMLGLLGYTTDKDLQSLIDNDGRREGNFYLIIDGLDEHSYKSEQFSLLLNQVNDVCSLHQNTNWFKLILTMRASTWVNNRHELEHNPDVWFTGFINNKNLPETNVPLFSTHEIKELCLKINPAIQNFMAIDIADNFNHPLYFQFYYKQYKDDFSLSNANHVCLYDLISTFLLNKVYMGAHSAEKILLMHALIGQLDLKAGIFEFDKLKVNSLIKQYPAAYNDLLSVGFLRELNISADLRFRTVIQFGNSNFCDVSIARDLLQKNDNIFDCKMVATINNNLTDGQKRLRVIKWCVVYAAKTGQLQNFDCLAEANLSPAQKSELLVFLGELLEKACSPVAQSEHIVQYFKKDCSDGLFNYFFGIELISAEYKKAMQTLLKFKLSNKKKILTYTSLATIAALQLDIEQLEQYLGKLKSIEAEEYLHFDINPLHCIDAIYQFFKYGVIKKGFFNDITQFVFNPPVKNGELKQPEVTDIVALIAGYGLAIGRSPRKTLRYIRTLKQVYQTYNQPSSVDRFFMEILTADSYFMLGNTEEFNNSFAILDSIYKDQADGGTPYMRSTYYSSKIKLAVLEKNYRPIAAYLKIQADISQETGIVLPRLFMAIYLQSNGDIALTDPQLQKQVQYDYNKILRDRGISAAIFVNPEVVN</sequence>